<proteinExistence type="predicted"/>
<keyword evidence="2" id="KW-1185">Reference proteome</keyword>
<evidence type="ECO:0000313" key="1">
    <source>
        <dbReference type="EMBL" id="CDI02279.1"/>
    </source>
</evidence>
<protein>
    <submittedName>
        <fullName evidence="1">Uncharacterized protein</fullName>
    </submittedName>
</protein>
<accession>W6M6N1</accession>
<comment type="caution">
    <text evidence="1">The sequence shown here is derived from an EMBL/GenBank/DDBJ whole genome shotgun (WGS) entry which is preliminary data.</text>
</comment>
<evidence type="ECO:0000313" key="2">
    <source>
        <dbReference type="Proteomes" id="UP000035760"/>
    </source>
</evidence>
<dbReference type="Proteomes" id="UP000035760">
    <property type="component" value="Unassembled WGS sequence"/>
</dbReference>
<gene>
    <name evidence="1" type="ORF">BN873_270075</name>
</gene>
<name>W6M6N1_9GAMM</name>
<organism evidence="1 2">
    <name type="scientific">Candidatus Competibacter denitrificans Run_A_D11</name>
    <dbReference type="NCBI Taxonomy" id="1400863"/>
    <lineage>
        <taxon>Bacteria</taxon>
        <taxon>Pseudomonadati</taxon>
        <taxon>Pseudomonadota</taxon>
        <taxon>Gammaproteobacteria</taxon>
        <taxon>Candidatus Competibacteraceae</taxon>
        <taxon>Candidatus Competibacter</taxon>
    </lineage>
</organism>
<sequence>MAALPLGVVGVLDGLALGAGAAVAVGVALVAGEAGAGESPLRM</sequence>
<dbReference type="EMBL" id="CBTJ020000033">
    <property type="protein sequence ID" value="CDI02279.1"/>
    <property type="molecule type" value="Genomic_DNA"/>
</dbReference>
<dbReference type="AlphaFoldDB" id="W6M6N1"/>
<reference evidence="1" key="2">
    <citation type="submission" date="2014-03" db="EMBL/GenBank/DDBJ databases">
        <title>Candidatus Competibacter-lineage genomes retrieved from metagenomes reveal functional metabolic diversity.</title>
        <authorList>
            <person name="McIlroy S.J."/>
            <person name="Albertsen M."/>
            <person name="Andresen E.K."/>
            <person name="Saunders A.M."/>
            <person name="Kristiansen R."/>
            <person name="Stokholm-Bjerregaard M."/>
            <person name="Nielsen K.L."/>
            <person name="Nielsen P.H."/>
        </authorList>
    </citation>
    <scope>NUCLEOTIDE SEQUENCE</scope>
    <source>
        <strain evidence="1">Run_A_D11</strain>
    </source>
</reference>
<reference evidence="1" key="1">
    <citation type="submission" date="2013-07" db="EMBL/GenBank/DDBJ databases">
        <authorList>
            <person name="McIlroy S."/>
        </authorList>
    </citation>
    <scope>NUCLEOTIDE SEQUENCE [LARGE SCALE GENOMIC DNA]</scope>
    <source>
        <strain evidence="1">Run_A_D11</strain>
    </source>
</reference>